<dbReference type="STRING" id="36842.SAMN02194393_04780"/>
<dbReference type="InterPro" id="IPR002178">
    <property type="entry name" value="PTS_EIIA_type-2_dom"/>
</dbReference>
<proteinExistence type="predicted"/>
<dbReference type="RefSeq" id="WP_079495303.1">
    <property type="nucleotide sequence ID" value="NZ_FUZT01000016.1"/>
</dbReference>
<dbReference type="PANTHER" id="PTHR47738">
    <property type="entry name" value="PTS SYSTEM FRUCTOSE-LIKE EIIA COMPONENT-RELATED"/>
    <property type="match status" value="1"/>
</dbReference>
<sequence>MVVIEKLLNEELIVLDMEAKDSDQAIEILAEVLYKNNFVKESYMKAVKDREKIFPTGLPTKGVGVAIPHTDSKHVNKAAISIGILKNPVKFNMMGYSEGHVDVELIFMLAIKDPKEQLQVLENLINLIQNYDALIHIRKSKNQSEIVKLIGEEIA</sequence>
<reference evidence="2 3" key="1">
    <citation type="submission" date="2017-02" db="EMBL/GenBank/DDBJ databases">
        <authorList>
            <person name="Peterson S.W."/>
        </authorList>
    </citation>
    <scope>NUCLEOTIDE SEQUENCE [LARGE SCALE GENOMIC DNA]</scope>
    <source>
        <strain evidence="2 3">M1</strain>
    </source>
</reference>
<name>A0A1T5MIM6_9FIRM</name>
<accession>A0A1T5MIM6</accession>
<dbReference type="SUPFAM" id="SSF55804">
    <property type="entry name" value="Phoshotransferase/anion transport protein"/>
    <property type="match status" value="1"/>
</dbReference>
<dbReference type="InterPro" id="IPR016152">
    <property type="entry name" value="PTrfase/Anion_transptr"/>
</dbReference>
<dbReference type="Proteomes" id="UP000190285">
    <property type="component" value="Unassembled WGS sequence"/>
</dbReference>
<evidence type="ECO:0000313" key="3">
    <source>
        <dbReference type="Proteomes" id="UP000190285"/>
    </source>
</evidence>
<dbReference type="Pfam" id="PF00359">
    <property type="entry name" value="PTS_EIIA_2"/>
    <property type="match status" value="1"/>
</dbReference>
<gene>
    <name evidence="2" type="ORF">SAMN02194393_04780</name>
</gene>
<dbReference type="AlphaFoldDB" id="A0A1T5MIM6"/>
<dbReference type="CDD" id="cd00211">
    <property type="entry name" value="PTS_IIA_fru"/>
    <property type="match status" value="1"/>
</dbReference>
<dbReference type="PROSITE" id="PS51094">
    <property type="entry name" value="PTS_EIIA_TYPE_2"/>
    <property type="match status" value="1"/>
</dbReference>
<dbReference type="OrthoDB" id="370976at2"/>
<feature type="domain" description="PTS EIIA type-2" evidence="1">
    <location>
        <begin position="6"/>
        <end position="153"/>
    </location>
</feature>
<evidence type="ECO:0000259" key="1">
    <source>
        <dbReference type="PROSITE" id="PS51094"/>
    </source>
</evidence>
<keyword evidence="3" id="KW-1185">Reference proteome</keyword>
<dbReference type="InterPro" id="IPR051541">
    <property type="entry name" value="PTS_SugarTrans_NitroReg"/>
</dbReference>
<protein>
    <submittedName>
        <fullName evidence="2">PTS system IIA component, Gat family</fullName>
    </submittedName>
</protein>
<dbReference type="Gene3D" id="3.40.930.10">
    <property type="entry name" value="Mannitol-specific EII, Chain A"/>
    <property type="match status" value="1"/>
</dbReference>
<dbReference type="EMBL" id="FUZT01000016">
    <property type="protein sequence ID" value="SKC87923.1"/>
    <property type="molecule type" value="Genomic_DNA"/>
</dbReference>
<organism evidence="2 3">
    <name type="scientific">Maledivibacter halophilus</name>
    <dbReference type="NCBI Taxonomy" id="36842"/>
    <lineage>
        <taxon>Bacteria</taxon>
        <taxon>Bacillati</taxon>
        <taxon>Bacillota</taxon>
        <taxon>Clostridia</taxon>
        <taxon>Peptostreptococcales</taxon>
        <taxon>Caminicellaceae</taxon>
        <taxon>Maledivibacter</taxon>
    </lineage>
</organism>
<evidence type="ECO:0000313" key="2">
    <source>
        <dbReference type="EMBL" id="SKC87923.1"/>
    </source>
</evidence>
<dbReference type="PANTHER" id="PTHR47738:SF3">
    <property type="entry name" value="PHOSPHOTRANSFERASE SYSTEM MANNITOL_FRUCTOSE-SPECIFIC IIA DOMAIN CONTAINING PROTEIN"/>
    <property type="match status" value="1"/>
</dbReference>